<dbReference type="PANTHER" id="PTHR46038:SF38">
    <property type="entry name" value="GLYCOSYLTRANSFERASE-RELATED"/>
    <property type="match status" value="1"/>
</dbReference>
<dbReference type="InterPro" id="IPR005069">
    <property type="entry name" value="Nucl-diP-sugar_transferase"/>
</dbReference>
<evidence type="ECO:0000313" key="2">
    <source>
        <dbReference type="EMBL" id="KAK8947520.1"/>
    </source>
</evidence>
<dbReference type="EMBL" id="JBBWWR010000016">
    <property type="protein sequence ID" value="KAK8947520.1"/>
    <property type="molecule type" value="Genomic_DNA"/>
</dbReference>
<dbReference type="InterPro" id="IPR044821">
    <property type="entry name" value="At1g28695/At4g15970-like"/>
</dbReference>
<accession>A0ABR2LQ30</accession>
<evidence type="ECO:0000313" key="3">
    <source>
        <dbReference type="Proteomes" id="UP001412067"/>
    </source>
</evidence>
<dbReference type="Proteomes" id="UP001412067">
    <property type="component" value="Unassembled WGS sequence"/>
</dbReference>
<evidence type="ECO:0000259" key="1">
    <source>
        <dbReference type="Pfam" id="PF03407"/>
    </source>
</evidence>
<reference evidence="2 3" key="1">
    <citation type="journal article" date="2022" name="Nat. Plants">
        <title>Genomes of leafy and leafless Platanthera orchids illuminate the evolution of mycoheterotrophy.</title>
        <authorList>
            <person name="Li M.H."/>
            <person name="Liu K.W."/>
            <person name="Li Z."/>
            <person name="Lu H.C."/>
            <person name="Ye Q.L."/>
            <person name="Zhang D."/>
            <person name="Wang J.Y."/>
            <person name="Li Y.F."/>
            <person name="Zhong Z.M."/>
            <person name="Liu X."/>
            <person name="Yu X."/>
            <person name="Liu D.K."/>
            <person name="Tu X.D."/>
            <person name="Liu B."/>
            <person name="Hao Y."/>
            <person name="Liao X.Y."/>
            <person name="Jiang Y.T."/>
            <person name="Sun W.H."/>
            <person name="Chen J."/>
            <person name="Chen Y.Q."/>
            <person name="Ai Y."/>
            <person name="Zhai J.W."/>
            <person name="Wu S.S."/>
            <person name="Zhou Z."/>
            <person name="Hsiao Y.Y."/>
            <person name="Wu W.L."/>
            <person name="Chen Y.Y."/>
            <person name="Lin Y.F."/>
            <person name="Hsu J.L."/>
            <person name="Li C.Y."/>
            <person name="Wang Z.W."/>
            <person name="Zhao X."/>
            <person name="Zhong W.Y."/>
            <person name="Ma X.K."/>
            <person name="Ma L."/>
            <person name="Huang J."/>
            <person name="Chen G.Z."/>
            <person name="Huang M.Z."/>
            <person name="Huang L."/>
            <person name="Peng D.H."/>
            <person name="Luo Y.B."/>
            <person name="Zou S.Q."/>
            <person name="Chen S.P."/>
            <person name="Lan S."/>
            <person name="Tsai W.C."/>
            <person name="Van de Peer Y."/>
            <person name="Liu Z.J."/>
        </authorList>
    </citation>
    <scope>NUCLEOTIDE SEQUENCE [LARGE SCALE GENOMIC DNA]</scope>
    <source>
        <strain evidence="2">Lor288</strain>
    </source>
</reference>
<comment type="caution">
    <text evidence="2">The sequence shown here is derived from an EMBL/GenBank/DDBJ whole genome shotgun (WGS) entry which is preliminary data.</text>
</comment>
<gene>
    <name evidence="2" type="ORF">KSP40_PGU009336</name>
</gene>
<dbReference type="PANTHER" id="PTHR46038">
    <property type="entry name" value="EXPRESSED PROTEIN-RELATED"/>
    <property type="match status" value="1"/>
</dbReference>
<keyword evidence="3" id="KW-1185">Reference proteome</keyword>
<sequence length="161" mass="18990">MWFRNPFPHFFPDGDFQIACDKFIGDHFDRNNIPNGGFSFVKSNNRTIEFYKFWYSSREKHPGYHDQDVLNIIKFDPLVDELGLKMRFLRTTFFGGICEPSRNFNVVCTMHANCCVGLHRKINDIRVMLDDWRRYIALPPTLKIQGFHSGGYRKNVGKIFN</sequence>
<proteinExistence type="predicted"/>
<dbReference type="Pfam" id="PF03407">
    <property type="entry name" value="Nucleotid_trans"/>
    <property type="match status" value="1"/>
</dbReference>
<protein>
    <recommendedName>
        <fullName evidence="1">Nucleotide-diphospho-sugar transferase domain-containing protein</fullName>
    </recommendedName>
</protein>
<organism evidence="2 3">
    <name type="scientific">Platanthera guangdongensis</name>
    <dbReference type="NCBI Taxonomy" id="2320717"/>
    <lineage>
        <taxon>Eukaryota</taxon>
        <taxon>Viridiplantae</taxon>
        <taxon>Streptophyta</taxon>
        <taxon>Embryophyta</taxon>
        <taxon>Tracheophyta</taxon>
        <taxon>Spermatophyta</taxon>
        <taxon>Magnoliopsida</taxon>
        <taxon>Liliopsida</taxon>
        <taxon>Asparagales</taxon>
        <taxon>Orchidaceae</taxon>
        <taxon>Orchidoideae</taxon>
        <taxon>Orchideae</taxon>
        <taxon>Orchidinae</taxon>
        <taxon>Platanthera</taxon>
    </lineage>
</organism>
<feature type="domain" description="Nucleotide-diphospho-sugar transferase" evidence="1">
    <location>
        <begin position="1"/>
        <end position="124"/>
    </location>
</feature>
<name>A0ABR2LQ30_9ASPA</name>